<evidence type="ECO:0000313" key="4">
    <source>
        <dbReference type="Proteomes" id="UP001209412"/>
    </source>
</evidence>
<dbReference type="SUPFAM" id="SSF51735">
    <property type="entry name" value="NAD(P)-binding Rossmann-fold domains"/>
    <property type="match status" value="1"/>
</dbReference>
<gene>
    <name evidence="3" type="ORF">OSB80_39330</name>
</gene>
<dbReference type="Pfam" id="PF00106">
    <property type="entry name" value="adh_short"/>
    <property type="match status" value="1"/>
</dbReference>
<organism evidence="3 4">
    <name type="scientific">Paraburkholderia madseniana</name>
    <dbReference type="NCBI Taxonomy" id="2599607"/>
    <lineage>
        <taxon>Bacteria</taxon>
        <taxon>Pseudomonadati</taxon>
        <taxon>Pseudomonadota</taxon>
        <taxon>Betaproteobacteria</taxon>
        <taxon>Burkholderiales</taxon>
        <taxon>Burkholderiaceae</taxon>
        <taxon>Paraburkholderia</taxon>
    </lineage>
</organism>
<evidence type="ECO:0000313" key="3">
    <source>
        <dbReference type="EMBL" id="MCX4151348.1"/>
    </source>
</evidence>
<sequence>MRLKDRVALITGAQRGIGYAIAERFVAEGAKVVLADVTDATAEADALCASGGEACSAR</sequence>
<reference evidence="3 4" key="1">
    <citation type="submission" date="2022-11" db="EMBL/GenBank/DDBJ databases">
        <title>PHB producers.</title>
        <authorList>
            <person name="Besaury L."/>
        </authorList>
    </citation>
    <scope>NUCLEOTIDE SEQUENCE [LARGE SCALE GENOMIC DNA]</scope>
    <source>
        <strain evidence="3 4">SEWS6</strain>
    </source>
</reference>
<evidence type="ECO:0000256" key="1">
    <source>
        <dbReference type="ARBA" id="ARBA00006484"/>
    </source>
</evidence>
<dbReference type="EMBL" id="JAPKHW010000053">
    <property type="protein sequence ID" value="MCX4151348.1"/>
    <property type="molecule type" value="Genomic_DNA"/>
</dbReference>
<name>A0ABT3URD9_9BURK</name>
<dbReference type="InterPro" id="IPR036291">
    <property type="entry name" value="NAD(P)-bd_dom_sf"/>
</dbReference>
<comment type="similarity">
    <text evidence="1">Belongs to the short-chain dehydrogenases/reductases (SDR) family.</text>
</comment>
<proteinExistence type="inferred from homology"/>
<protein>
    <submittedName>
        <fullName evidence="3">SDR family NAD(P)-dependent oxidoreductase</fullName>
    </submittedName>
</protein>
<accession>A0ABT3URD9</accession>
<dbReference type="Proteomes" id="UP001209412">
    <property type="component" value="Unassembled WGS sequence"/>
</dbReference>
<dbReference type="PANTHER" id="PTHR43669">
    <property type="entry name" value="5-KETO-D-GLUCONATE 5-REDUCTASE"/>
    <property type="match status" value="1"/>
</dbReference>
<dbReference type="Gene3D" id="3.40.50.720">
    <property type="entry name" value="NAD(P)-binding Rossmann-like Domain"/>
    <property type="match status" value="1"/>
</dbReference>
<dbReference type="InterPro" id="IPR002347">
    <property type="entry name" value="SDR_fam"/>
</dbReference>
<comment type="caution">
    <text evidence="3">The sequence shown here is derived from an EMBL/GenBank/DDBJ whole genome shotgun (WGS) entry which is preliminary data.</text>
</comment>
<evidence type="ECO:0000256" key="2">
    <source>
        <dbReference type="ARBA" id="ARBA00023002"/>
    </source>
</evidence>
<dbReference type="PANTHER" id="PTHR43669:SF3">
    <property type="entry name" value="ALCOHOL DEHYDROGENASE, PUTATIVE (AFU_ORTHOLOGUE AFUA_3G03445)-RELATED"/>
    <property type="match status" value="1"/>
</dbReference>
<keyword evidence="2" id="KW-0560">Oxidoreductase</keyword>
<keyword evidence="4" id="KW-1185">Reference proteome</keyword>